<sequence>MEDIILCEGTKEDYIECGNASRKSDKWIVCPEDYDAYVALIGIDKMHHVVAKTKEGEYVGSCLCLEMDDLAMMALYYVRPEFRHKAVGSRIFRKALSTELANAKNIGLHSTPQMSKVYDSALGFNKYANWRSDILAMHNIDISKLSPLDSKLSVRDVNEVDFEKLVMYDATVNKAIRRKFIEKFIVNRPDALSMVVFDNDDNIVGYGSVRTSSAERLSLFCPLYCDSDAVLVELFRVLAGTTGTNSGTLFAPSVKTESLFSLLKVAAHIVKKMQCTPQFTQYVPEHHIEKIYGLSDLNLWI</sequence>
<dbReference type="OrthoDB" id="6418983at2759"/>
<reference evidence="2 3" key="1">
    <citation type="submission" date="2014-11" db="EMBL/GenBank/DDBJ databases">
        <title>Genetic blueprint of the zoonotic pathogen Toxocara canis.</title>
        <authorList>
            <person name="Zhu X.-Q."/>
            <person name="Korhonen P.K."/>
            <person name="Cai H."/>
            <person name="Young N.D."/>
            <person name="Nejsum P."/>
            <person name="von Samson-Himmelstjerna G."/>
            <person name="Boag P.R."/>
            <person name="Tan P."/>
            <person name="Li Q."/>
            <person name="Min J."/>
            <person name="Yang Y."/>
            <person name="Wang X."/>
            <person name="Fang X."/>
            <person name="Hall R.S."/>
            <person name="Hofmann A."/>
            <person name="Sternberg P.W."/>
            <person name="Jex A.R."/>
            <person name="Gasser R.B."/>
        </authorList>
    </citation>
    <scope>NUCLEOTIDE SEQUENCE [LARGE SCALE GENOMIC DNA]</scope>
    <source>
        <strain evidence="2">PN_DK_2014</strain>
    </source>
</reference>
<dbReference type="InterPro" id="IPR016181">
    <property type="entry name" value="Acyl_CoA_acyltransferase"/>
</dbReference>
<organism evidence="2 3">
    <name type="scientific">Toxocara canis</name>
    <name type="common">Canine roundworm</name>
    <dbReference type="NCBI Taxonomy" id="6265"/>
    <lineage>
        <taxon>Eukaryota</taxon>
        <taxon>Metazoa</taxon>
        <taxon>Ecdysozoa</taxon>
        <taxon>Nematoda</taxon>
        <taxon>Chromadorea</taxon>
        <taxon>Rhabditida</taxon>
        <taxon>Spirurina</taxon>
        <taxon>Ascaridomorpha</taxon>
        <taxon>Ascaridoidea</taxon>
        <taxon>Toxocaridae</taxon>
        <taxon>Toxocara</taxon>
    </lineage>
</organism>
<dbReference type="PROSITE" id="PS51186">
    <property type="entry name" value="GNAT"/>
    <property type="match status" value="1"/>
</dbReference>
<dbReference type="OMA" id="MHNIDIS"/>
<dbReference type="Gene3D" id="3.40.630.30">
    <property type="match status" value="1"/>
</dbReference>
<evidence type="ECO:0000259" key="1">
    <source>
        <dbReference type="PROSITE" id="PS51186"/>
    </source>
</evidence>
<name>A0A0B2VYL0_TOXCA</name>
<evidence type="ECO:0000313" key="3">
    <source>
        <dbReference type="Proteomes" id="UP000031036"/>
    </source>
</evidence>
<dbReference type="STRING" id="6265.A0A0B2VYL0"/>
<dbReference type="AlphaFoldDB" id="A0A0B2VYL0"/>
<feature type="domain" description="N-acetyltransferase" evidence="1">
    <location>
        <begin position="4"/>
        <end position="141"/>
    </location>
</feature>
<dbReference type="SUPFAM" id="SSF55729">
    <property type="entry name" value="Acyl-CoA N-acyltransferases (Nat)"/>
    <property type="match status" value="1"/>
</dbReference>
<dbReference type="PANTHER" id="PTHR47237:SF1">
    <property type="entry name" value="SLL0310 PROTEIN"/>
    <property type="match status" value="1"/>
</dbReference>
<dbReference type="GO" id="GO:0016747">
    <property type="term" value="F:acyltransferase activity, transferring groups other than amino-acyl groups"/>
    <property type="evidence" value="ECO:0007669"/>
    <property type="project" value="InterPro"/>
</dbReference>
<dbReference type="InterPro" id="IPR000182">
    <property type="entry name" value="GNAT_dom"/>
</dbReference>
<comment type="caution">
    <text evidence="2">The sequence shown here is derived from an EMBL/GenBank/DDBJ whole genome shotgun (WGS) entry which is preliminary data.</text>
</comment>
<dbReference type="InterPro" id="IPR052729">
    <property type="entry name" value="Acyl/Acetyltrans_Enzymes"/>
</dbReference>
<dbReference type="CDD" id="cd04301">
    <property type="entry name" value="NAT_SF"/>
    <property type="match status" value="1"/>
</dbReference>
<proteinExistence type="predicted"/>
<keyword evidence="3" id="KW-1185">Reference proteome</keyword>
<protein>
    <submittedName>
        <fullName evidence="2">Uncharacterized protein F36G3.2</fullName>
    </submittedName>
</protein>
<gene>
    <name evidence="2" type="primary">F36G3.2</name>
    <name evidence="2" type="ORF">Tcan_13611</name>
</gene>
<dbReference type="Proteomes" id="UP000031036">
    <property type="component" value="Unassembled WGS sequence"/>
</dbReference>
<evidence type="ECO:0000313" key="2">
    <source>
        <dbReference type="EMBL" id="KHN86402.1"/>
    </source>
</evidence>
<dbReference type="PANTHER" id="PTHR47237">
    <property type="entry name" value="SLL0310 PROTEIN"/>
    <property type="match status" value="1"/>
</dbReference>
<dbReference type="Pfam" id="PF00583">
    <property type="entry name" value="Acetyltransf_1"/>
    <property type="match status" value="1"/>
</dbReference>
<dbReference type="Gene3D" id="3.40.630.90">
    <property type="match status" value="1"/>
</dbReference>
<accession>A0A0B2VYL0</accession>
<dbReference type="EMBL" id="JPKZ01000627">
    <property type="protein sequence ID" value="KHN86402.1"/>
    <property type="molecule type" value="Genomic_DNA"/>
</dbReference>